<reference evidence="2" key="1">
    <citation type="submission" date="2019-11" db="EMBL/GenBank/DDBJ databases">
        <title>Genome sequence of Heliorestis convoluta strain HH, an alkaliphilic and minimalistic phototrophic bacterium from a soda lake in Egypt.</title>
        <authorList>
            <person name="Dewey E.D."/>
            <person name="Stokes L.M."/>
            <person name="Burchell B.M."/>
            <person name="Shaffer K.N."/>
            <person name="Huntington A.M."/>
            <person name="Baker J.M."/>
            <person name="Nadendla S."/>
            <person name="Giglio M.G."/>
            <person name="Touchman J.W."/>
            <person name="Blankenship R.E."/>
            <person name="Madigan M.T."/>
            <person name="Sattley W.M."/>
        </authorList>
    </citation>
    <scope>NUCLEOTIDE SEQUENCE [LARGE SCALE GENOMIC DNA]</scope>
    <source>
        <strain evidence="2">HH</strain>
    </source>
</reference>
<organism evidence="1 2">
    <name type="scientific">Heliorestis convoluta</name>
    <dbReference type="NCBI Taxonomy" id="356322"/>
    <lineage>
        <taxon>Bacteria</taxon>
        <taxon>Bacillati</taxon>
        <taxon>Bacillota</taxon>
        <taxon>Clostridia</taxon>
        <taxon>Eubacteriales</taxon>
        <taxon>Heliobacteriaceae</taxon>
        <taxon>Heliorestis</taxon>
    </lineage>
</organism>
<evidence type="ECO:0000313" key="1">
    <source>
        <dbReference type="EMBL" id="QGG47650.1"/>
    </source>
</evidence>
<dbReference type="EMBL" id="CP045875">
    <property type="protein sequence ID" value="QGG47650.1"/>
    <property type="molecule type" value="Genomic_DNA"/>
</dbReference>
<proteinExistence type="predicted"/>
<sequence length="103" mass="11716">MIPLKQTVKVRQAGRLDSWGIAELDQITSYFCRIDEAFKVVKDSNGKEVISQATVLIKGLASISMDDQIEWRDELHRKHSKRPISISVIRDFSGKPLFTKVSL</sequence>
<evidence type="ECO:0000313" key="2">
    <source>
        <dbReference type="Proteomes" id="UP000366051"/>
    </source>
</evidence>
<dbReference type="AlphaFoldDB" id="A0A5Q2N5X3"/>
<dbReference type="KEGG" id="hcv:FTV88_1550"/>
<accession>A0A5Q2N5X3</accession>
<dbReference type="OrthoDB" id="2084015at2"/>
<dbReference type="RefSeq" id="WP_153724984.1">
    <property type="nucleotide sequence ID" value="NZ_CP045875.1"/>
</dbReference>
<dbReference type="Proteomes" id="UP000366051">
    <property type="component" value="Chromosome"/>
</dbReference>
<keyword evidence="2" id="KW-1185">Reference proteome</keyword>
<gene>
    <name evidence="1" type="ORF">FTV88_1550</name>
</gene>
<name>A0A5Q2N5X3_9FIRM</name>
<protein>
    <submittedName>
        <fullName evidence="1">Uncharacterized protein</fullName>
    </submittedName>
</protein>